<keyword evidence="8 12" id="KW-0472">Membrane</keyword>
<feature type="transmembrane region" description="Helical" evidence="12">
    <location>
        <begin position="1580"/>
        <end position="1601"/>
    </location>
</feature>
<feature type="transmembrane region" description="Helical" evidence="12">
    <location>
        <begin position="606"/>
        <end position="627"/>
    </location>
</feature>
<dbReference type="Pfam" id="PF14510">
    <property type="entry name" value="ABC_trans_N"/>
    <property type="match status" value="1"/>
</dbReference>
<dbReference type="InterPro" id="IPR029481">
    <property type="entry name" value="ABC_trans_N"/>
</dbReference>
<dbReference type="CDD" id="cd17323">
    <property type="entry name" value="MFS_Tpo1_MDR_like"/>
    <property type="match status" value="1"/>
</dbReference>
<dbReference type="PROSITE" id="PS50850">
    <property type="entry name" value="MFS"/>
    <property type="match status" value="1"/>
</dbReference>
<comment type="subcellular location">
    <subcellularLocation>
        <location evidence="1">Membrane</location>
        <topology evidence="1">Multi-pass membrane protein</topology>
    </subcellularLocation>
</comment>
<dbReference type="SMART" id="SM00382">
    <property type="entry name" value="AAA"/>
    <property type="match status" value="2"/>
</dbReference>
<feature type="transmembrane region" description="Helical" evidence="12">
    <location>
        <begin position="1710"/>
        <end position="1731"/>
    </location>
</feature>
<feature type="transmembrane region" description="Helical" evidence="12">
    <location>
        <begin position="1621"/>
        <end position="1640"/>
    </location>
</feature>
<feature type="domain" description="ABC transporter" evidence="14">
    <location>
        <begin position="252"/>
        <end position="503"/>
    </location>
</feature>
<evidence type="ECO:0000256" key="12">
    <source>
        <dbReference type="SAM" id="Phobius"/>
    </source>
</evidence>
<dbReference type="SUPFAM" id="SSF103473">
    <property type="entry name" value="MFS general substrate transporter"/>
    <property type="match status" value="1"/>
</dbReference>
<feature type="region of interest" description="Disordered" evidence="11">
    <location>
        <begin position="1518"/>
        <end position="1574"/>
    </location>
</feature>
<feature type="transmembrane region" description="Helical" evidence="12">
    <location>
        <begin position="851"/>
        <end position="871"/>
    </location>
</feature>
<dbReference type="GO" id="GO:0005524">
    <property type="term" value="F:ATP binding"/>
    <property type="evidence" value="ECO:0007669"/>
    <property type="project" value="UniProtKB-KW"/>
</dbReference>
<name>A0A8H4JGA4_9HYPO</name>
<feature type="coiled-coil region" evidence="10">
    <location>
        <begin position="547"/>
        <end position="574"/>
    </location>
</feature>
<feature type="transmembrane region" description="Helical" evidence="12">
    <location>
        <begin position="1352"/>
        <end position="1372"/>
    </location>
</feature>
<evidence type="ECO:0000256" key="3">
    <source>
        <dbReference type="ARBA" id="ARBA00022448"/>
    </source>
</evidence>
<dbReference type="InterPro" id="IPR011701">
    <property type="entry name" value="MFS"/>
</dbReference>
<dbReference type="EMBL" id="JAADJG010001079">
    <property type="protein sequence ID" value="KAF4426134.1"/>
    <property type="molecule type" value="Genomic_DNA"/>
</dbReference>
<comment type="caution">
    <text evidence="15">The sequence shown here is derived from an EMBL/GenBank/DDBJ whole genome shotgun (WGS) entry which is preliminary data.</text>
</comment>
<feature type="transmembrane region" description="Helical" evidence="12">
    <location>
        <begin position="639"/>
        <end position="660"/>
    </location>
</feature>
<feature type="transmembrane region" description="Helical" evidence="12">
    <location>
        <begin position="1459"/>
        <end position="1478"/>
    </location>
</feature>
<feature type="region of interest" description="Disordered" evidence="11">
    <location>
        <begin position="901"/>
        <end position="929"/>
    </location>
</feature>
<feature type="transmembrane region" description="Helical" evidence="12">
    <location>
        <begin position="1852"/>
        <end position="1871"/>
    </location>
</feature>
<dbReference type="GO" id="GO:0140359">
    <property type="term" value="F:ABC-type transporter activity"/>
    <property type="evidence" value="ECO:0007669"/>
    <property type="project" value="InterPro"/>
</dbReference>
<protein>
    <submittedName>
        <fullName evidence="15">Putative ATP-binding multidrug cassette transport protein</fullName>
    </submittedName>
</protein>
<feature type="transmembrane region" description="Helical" evidence="12">
    <location>
        <begin position="1672"/>
        <end position="1689"/>
    </location>
</feature>
<dbReference type="InterPro" id="IPR010929">
    <property type="entry name" value="PDR_CDR_ABC"/>
</dbReference>
<dbReference type="GO" id="GO:0016020">
    <property type="term" value="C:membrane"/>
    <property type="evidence" value="ECO:0007669"/>
    <property type="project" value="UniProtKB-SubCell"/>
</dbReference>
<feature type="transmembrane region" description="Helical" evidence="12">
    <location>
        <begin position="746"/>
        <end position="766"/>
    </location>
</feature>
<keyword evidence="7 12" id="KW-1133">Transmembrane helix</keyword>
<dbReference type="Pfam" id="PF01061">
    <property type="entry name" value="ABC2_membrane"/>
    <property type="match status" value="2"/>
</dbReference>
<dbReference type="GO" id="GO:0016887">
    <property type="term" value="F:ATP hydrolysis activity"/>
    <property type="evidence" value="ECO:0007669"/>
    <property type="project" value="InterPro"/>
</dbReference>
<feature type="domain" description="Major facilitator superfamily (MFS) profile" evidence="13">
    <location>
        <begin position="1582"/>
        <end position="2014"/>
    </location>
</feature>
<evidence type="ECO:0000256" key="11">
    <source>
        <dbReference type="SAM" id="MobiDB-lite"/>
    </source>
</evidence>
<feature type="transmembrane region" description="Helical" evidence="12">
    <location>
        <begin position="713"/>
        <end position="734"/>
    </location>
</feature>
<evidence type="ECO:0000256" key="5">
    <source>
        <dbReference type="ARBA" id="ARBA00022741"/>
    </source>
</evidence>
<feature type="transmembrane region" description="Helical" evidence="12">
    <location>
        <begin position="1282"/>
        <end position="1302"/>
    </location>
</feature>
<feature type="transmembrane region" description="Helical" evidence="12">
    <location>
        <begin position="1892"/>
        <end position="1913"/>
    </location>
</feature>
<evidence type="ECO:0000259" key="14">
    <source>
        <dbReference type="PROSITE" id="PS50893"/>
    </source>
</evidence>
<feature type="compositionally biased region" description="Polar residues" evidence="11">
    <location>
        <begin position="22"/>
        <end position="33"/>
    </location>
</feature>
<dbReference type="InterPro" id="IPR043926">
    <property type="entry name" value="ABCG_dom"/>
</dbReference>
<dbReference type="CDD" id="cd03233">
    <property type="entry name" value="ABCG_PDR_domain1"/>
    <property type="match status" value="1"/>
</dbReference>
<dbReference type="CDD" id="cd03232">
    <property type="entry name" value="ABCG_PDR_domain2"/>
    <property type="match status" value="1"/>
</dbReference>
<feature type="compositionally biased region" description="Basic and acidic residues" evidence="11">
    <location>
        <begin position="1"/>
        <end position="12"/>
    </location>
</feature>
<dbReference type="InterPro" id="IPR003439">
    <property type="entry name" value="ABC_transporter-like_ATP-bd"/>
</dbReference>
<dbReference type="Pfam" id="PF00005">
    <property type="entry name" value="ABC_tran"/>
    <property type="match status" value="2"/>
</dbReference>
<feature type="transmembrane region" description="Helical" evidence="12">
    <location>
        <begin position="1426"/>
        <end position="1447"/>
    </location>
</feature>
<dbReference type="FunFam" id="1.20.1250.20:FF:000011">
    <property type="entry name" value="MFS multidrug transporter, putative"/>
    <property type="match status" value="1"/>
</dbReference>
<dbReference type="InterPro" id="IPR013525">
    <property type="entry name" value="ABC2_TM"/>
</dbReference>
<keyword evidence="4 12" id="KW-0812">Transmembrane</keyword>
<organism evidence="15 16">
    <name type="scientific">Fusarium austroafricanum</name>
    <dbReference type="NCBI Taxonomy" id="2364996"/>
    <lineage>
        <taxon>Eukaryota</taxon>
        <taxon>Fungi</taxon>
        <taxon>Dikarya</taxon>
        <taxon>Ascomycota</taxon>
        <taxon>Pezizomycotina</taxon>
        <taxon>Sordariomycetes</taxon>
        <taxon>Hypocreomycetidae</taxon>
        <taxon>Hypocreales</taxon>
        <taxon>Nectriaceae</taxon>
        <taxon>Fusarium</taxon>
        <taxon>Fusarium concolor species complex</taxon>
    </lineage>
</organism>
<feature type="transmembrane region" description="Helical" evidence="12">
    <location>
        <begin position="1950"/>
        <end position="1975"/>
    </location>
</feature>
<feature type="region of interest" description="Disordered" evidence="11">
    <location>
        <begin position="79"/>
        <end position="190"/>
    </location>
</feature>
<gene>
    <name evidence="15" type="ORF">F53441_14147</name>
</gene>
<feature type="compositionally biased region" description="Basic and acidic residues" evidence="11">
    <location>
        <begin position="141"/>
        <end position="164"/>
    </location>
</feature>
<feature type="transmembrane region" description="Helical" evidence="12">
    <location>
        <begin position="1647"/>
        <end position="1666"/>
    </location>
</feature>
<dbReference type="InterPro" id="IPR036259">
    <property type="entry name" value="MFS_trans_sf"/>
</dbReference>
<feature type="compositionally biased region" description="Polar residues" evidence="11">
    <location>
        <begin position="83"/>
        <end position="102"/>
    </location>
</feature>
<feature type="transmembrane region" description="Helical" evidence="12">
    <location>
        <begin position="1737"/>
        <end position="1757"/>
    </location>
</feature>
<dbReference type="SUPFAM" id="SSF52540">
    <property type="entry name" value="P-loop containing nucleoside triphosphate hydrolases"/>
    <property type="match status" value="2"/>
</dbReference>
<dbReference type="Pfam" id="PF07690">
    <property type="entry name" value="MFS_1"/>
    <property type="match status" value="1"/>
</dbReference>
<keyword evidence="16" id="KW-1185">Reference proteome</keyword>
<comment type="similarity">
    <text evidence="2">Belongs to the ABC transporter superfamily. ABCG family. PDR (TC 3.A.1.205) subfamily.</text>
</comment>
<keyword evidence="9" id="KW-0325">Glycoprotein</keyword>
<dbReference type="PROSITE" id="PS00211">
    <property type="entry name" value="ABC_TRANSPORTER_1"/>
    <property type="match status" value="1"/>
</dbReference>
<dbReference type="Pfam" id="PF06422">
    <property type="entry name" value="PDR_CDR"/>
    <property type="match status" value="1"/>
</dbReference>
<keyword evidence="5" id="KW-0547">Nucleotide-binding</keyword>
<evidence type="ECO:0000256" key="8">
    <source>
        <dbReference type="ARBA" id="ARBA00023136"/>
    </source>
</evidence>
<feature type="transmembrane region" description="Helical" evidence="12">
    <location>
        <begin position="1812"/>
        <end position="1832"/>
    </location>
</feature>
<dbReference type="Gene3D" id="3.40.50.300">
    <property type="entry name" value="P-loop containing nucleotide triphosphate hydrolases"/>
    <property type="match status" value="2"/>
</dbReference>
<evidence type="ECO:0000259" key="13">
    <source>
        <dbReference type="PROSITE" id="PS50850"/>
    </source>
</evidence>
<accession>A0A8H4JGA4</accession>
<proteinExistence type="inferred from homology"/>
<keyword evidence="3" id="KW-0813">Transport</keyword>
<feature type="transmembrane region" description="Helical" evidence="12">
    <location>
        <begin position="1987"/>
        <end position="2009"/>
    </location>
</feature>
<feature type="transmembrane region" description="Helical" evidence="12">
    <location>
        <begin position="681"/>
        <end position="707"/>
    </location>
</feature>
<evidence type="ECO:0000256" key="2">
    <source>
        <dbReference type="ARBA" id="ARBA00006012"/>
    </source>
</evidence>
<evidence type="ECO:0000256" key="10">
    <source>
        <dbReference type="SAM" id="Coils"/>
    </source>
</evidence>
<evidence type="ECO:0000313" key="16">
    <source>
        <dbReference type="Proteomes" id="UP000605986"/>
    </source>
</evidence>
<evidence type="ECO:0000256" key="9">
    <source>
        <dbReference type="ARBA" id="ARBA00023180"/>
    </source>
</evidence>
<dbReference type="Proteomes" id="UP000605986">
    <property type="component" value="Unassembled WGS sequence"/>
</dbReference>
<feature type="region of interest" description="Disordered" evidence="11">
    <location>
        <begin position="1"/>
        <end position="55"/>
    </location>
</feature>
<dbReference type="FunFam" id="3.40.50.300:FF:002416">
    <property type="entry name" value="ABC multidrug transporter (Eurofung)"/>
    <property type="match status" value="1"/>
</dbReference>
<dbReference type="InterPro" id="IPR020846">
    <property type="entry name" value="MFS_dom"/>
</dbReference>
<dbReference type="InterPro" id="IPR003593">
    <property type="entry name" value="AAA+_ATPase"/>
</dbReference>
<feature type="transmembrane region" description="Helical" evidence="12">
    <location>
        <begin position="1392"/>
        <end position="1414"/>
    </location>
</feature>
<keyword evidence="6 15" id="KW-0067">ATP-binding</keyword>
<dbReference type="InterPro" id="IPR017871">
    <property type="entry name" value="ABC_transporter-like_CS"/>
</dbReference>
<evidence type="ECO:0000256" key="4">
    <source>
        <dbReference type="ARBA" id="ARBA00022692"/>
    </source>
</evidence>
<dbReference type="PROSITE" id="PS50893">
    <property type="entry name" value="ABC_TRANSPORTER_2"/>
    <property type="match status" value="2"/>
</dbReference>
<dbReference type="Gene3D" id="1.20.1250.20">
    <property type="entry name" value="MFS general substrate transporter like domains"/>
    <property type="match status" value="1"/>
</dbReference>
<reference evidence="15" key="1">
    <citation type="submission" date="2020-01" db="EMBL/GenBank/DDBJ databases">
        <title>Identification and distribution of gene clusters putatively required for synthesis of sphingolipid metabolism inhibitors in phylogenetically diverse species of the filamentous fungus Fusarium.</title>
        <authorList>
            <person name="Kim H.-S."/>
            <person name="Busman M."/>
            <person name="Brown D.W."/>
            <person name="Divon H."/>
            <person name="Uhlig S."/>
            <person name="Proctor R.H."/>
        </authorList>
    </citation>
    <scope>NUCLEOTIDE SEQUENCE</scope>
    <source>
        <strain evidence="15">NRRL 53441</strain>
    </source>
</reference>
<feature type="domain" description="ABC transporter" evidence="14">
    <location>
        <begin position="946"/>
        <end position="1189"/>
    </location>
</feature>
<evidence type="ECO:0000313" key="15">
    <source>
        <dbReference type="EMBL" id="KAF4426134.1"/>
    </source>
</evidence>
<dbReference type="FunFam" id="3.40.50.300:FF:000054">
    <property type="entry name" value="ABC multidrug transporter atrF"/>
    <property type="match status" value="1"/>
</dbReference>
<dbReference type="OrthoDB" id="245989at2759"/>
<dbReference type="InterPro" id="IPR034003">
    <property type="entry name" value="ABCG_PDR_2"/>
</dbReference>
<feature type="compositionally biased region" description="Polar residues" evidence="11">
    <location>
        <begin position="1520"/>
        <end position="1532"/>
    </location>
</feature>
<dbReference type="Pfam" id="PF19055">
    <property type="entry name" value="ABC2_membrane_7"/>
    <property type="match status" value="1"/>
</dbReference>
<dbReference type="InterPro" id="IPR027417">
    <property type="entry name" value="P-loop_NTPase"/>
</dbReference>
<dbReference type="InterPro" id="IPR034001">
    <property type="entry name" value="ABCG_PDR_1"/>
</dbReference>
<feature type="transmembrane region" description="Helical" evidence="12">
    <location>
        <begin position="1919"/>
        <end position="1938"/>
    </location>
</feature>
<evidence type="ECO:0000256" key="6">
    <source>
        <dbReference type="ARBA" id="ARBA00022840"/>
    </source>
</evidence>
<evidence type="ECO:0000256" key="7">
    <source>
        <dbReference type="ARBA" id="ARBA00022989"/>
    </source>
</evidence>
<sequence length="2022" mass="224415">MADERPTPRDEDIPGGFPVTPSVKSIEQLTPTGNADDADRLETGFAGRGAGFDTYDNVTSNVTSDSGTSAAFGATTGVLASQHPAQQQDAPILKRNSSSSTILPRRSAGGKRKDSNTIALKNHSSDEISSPDEPVFAPIKSRNEPSVKPPLETRKSHRTEDDLFRVLSRRKTNASSQAEKEEERQDNEELDRLMSRIFGQKRQQQSEEEKTRHSGVIFRGLTVRGVGLGSSLQPTVGDFFLGLPRKIGKLFTQGPKAAMAKPPVRELISNFDGCVRPGELLLVLGRPGAGCSTFLKTFCNQRAGFESVEGDVTYGGTDAATMAKDFRGEIIYNPEDDLHYATLSVKRTLSFALQTRTPGKESRLEGETREDYVREFLRVVTKLFWIEHTLGTKVGNEFIRGVSGGERKRVSIAEAMITRASVQGWDNSSKGLDASTAVEYVRSIRAMTNMADTSTAVSLYQAGETLYDLVDKVLLIDNGKCLYFGRAEDAKKYFLNLGFECPERWTTADFLTSVTDEHERSVREGWDSRIPRTSEEFADAYRRSEDYQKNLRDIDEFEVELQALAEERRRNESERSKKNYEIAFHKQVLACTHRQFLVMLGDKASLFGKWGGLVFQGLIVGSLFYNLPNTAAGAFPRGGALFFLLLFNALLALAEQTAAFESKPILLKHKSFSFYRPSAFAIAQTVVDVPLVFIQVVLFNVIIYFMANLARTASQFFISCLILWLVTMVTYAFFRAISAWCGTLDIATRFTGVAIQILIVYTGYLIPPDSMHPWFSWLRWINWIQYGFECLMANEFAYLTLQCEAPYLVPQGPGVSRQNQGCTLAGSSPGSTSVSGAAYIQQSFTYTRSHLWRNFGFLWAFFIAFVFLTALGMELMKPNIGGGAITVFKRGQVPKNVEESIATGGRAKGNKHDEESGRSDPVATGAERVKSDEQLTQEVAKNETVFTFQNINYTIPFEKGERKLLSDVQGYVRPGKLTALMGASGAGKTTLLNGLAQRLTFGTITGDFLVDGRPLPKSFQRATGFAEQMDIHEPTATVREALQFSALLRQPKEVPRQEKMEYCETIIDLLEMRDIAGAIIGTVGQGLNAEQRKRLTIGVELASKPELLMFLDEPTSGLDSGAAFNIVRFLRKLADAGQAVLCTIHQPSAVLFENFDELLLLKSGGRVVYHGPLGHDSENLINYFESNGGPKCPPHANPAEYMLDAIGAGNPDYDGQDWGDIWADSSERQKRSQEIDEMIERRRNVEPSKSLKDDREYAMPLSTQIYAVVRRSFISFWRSPDYIFGSFMLHIATGLFNCFTFYKIGFASIDYQNRLFSIFMTLTISPPLIQQLQPAFLKSRNIFQWRENNAKIYSWVAWTTAVVVVEIPYRIVAGGIYFNCWWWGVFGWRPTVSAFTSGFAFLLVLLFELYYVSFGQAIAAFAPNELLASLLVPIFFLFVVSFCGVVVPPQGLPTFWREWMYWLTPFHYLLEAFLGAAIHDQPVRCEQGELARFEPPSGQSCDSYCEIMAEKKASMDIARSGSQRTLTPSDNGSVVVKTPDEEVAPSTKEELSQPQDPNSVGWDGPDDPNNPMNWPAKKKWSCIGALSVMTLLTPLGSSMFAPGVPDIMREFESTNRNIATFVVSVYVLGFAFGPLIAAPLSEIYGRAVVFNVANILFLIMTIATALSKNMPMLIVFRFLMGFFGSTPVTNGSGTISDIFPVQERGKAMAVWAMGPLLGPCIGPLAGGYMIQAVGWRWVFWLIAILTGFIATLCYFVAPETYGPTLLRQKTEKLKKETGNQDLYSVLDMDGLTAKQRLSNACIRPMRMLFTHLPVFILSLYVAIVYGVLYLMFSTFTFVFAQQYGFGTGTIGLAYLPTGIGMLFGTVIFGVMTDVVIKKKIEQNGKTVPEDRLPIWMTLPSGLVIVGSLFWYGWACDQHTHWIVPMIGVALFCFGLMGIMMCLQTYLVDAYITYAASAVAAMTVLRSLAGALLPLAGLSMYDDLGLGWGNSILAFLALALVPVPVIFCLYGPKIRAKSPNNLG</sequence>
<dbReference type="PANTHER" id="PTHR19241">
    <property type="entry name" value="ATP-BINDING CASSETTE TRANSPORTER"/>
    <property type="match status" value="1"/>
</dbReference>
<evidence type="ECO:0000256" key="1">
    <source>
        <dbReference type="ARBA" id="ARBA00004141"/>
    </source>
</evidence>
<keyword evidence="10" id="KW-0175">Coiled coil</keyword>